<dbReference type="InterPro" id="IPR022164">
    <property type="entry name" value="Kinesin-like"/>
</dbReference>
<keyword evidence="2" id="KW-0175">Coiled coil</keyword>
<feature type="coiled-coil region" evidence="2">
    <location>
        <begin position="697"/>
        <end position="825"/>
    </location>
</feature>
<dbReference type="RefSeq" id="XP_004344340.1">
    <property type="nucleotide sequence ID" value="XM_004344290.2"/>
</dbReference>
<proteinExistence type="predicted"/>
<dbReference type="EMBL" id="KE346371">
    <property type="protein sequence ID" value="KJE96386.1"/>
    <property type="molecule type" value="Genomic_DNA"/>
</dbReference>
<dbReference type="Gene3D" id="1.10.472.80">
    <property type="entry name" value="Ypt/Rab-GAP domain of gyp1p, domain 3"/>
    <property type="match status" value="1"/>
</dbReference>
<feature type="region of interest" description="Disordered" evidence="3">
    <location>
        <begin position="831"/>
        <end position="859"/>
    </location>
</feature>
<evidence type="ECO:0000256" key="2">
    <source>
        <dbReference type="SAM" id="Coils"/>
    </source>
</evidence>
<keyword evidence="1" id="KW-0343">GTPase activation</keyword>
<dbReference type="SMART" id="SM00164">
    <property type="entry name" value="TBC"/>
    <property type="match status" value="1"/>
</dbReference>
<organism evidence="5 6">
    <name type="scientific">Capsaspora owczarzaki (strain ATCC 30864)</name>
    <dbReference type="NCBI Taxonomy" id="595528"/>
    <lineage>
        <taxon>Eukaryota</taxon>
        <taxon>Filasterea</taxon>
        <taxon>Capsaspora</taxon>
    </lineage>
</organism>
<evidence type="ECO:0000256" key="1">
    <source>
        <dbReference type="ARBA" id="ARBA00022468"/>
    </source>
</evidence>
<keyword evidence="6" id="KW-1185">Reference proteome</keyword>
<accession>A0A0D2UMW6</accession>
<dbReference type="Gene3D" id="1.10.8.270">
    <property type="entry name" value="putative rabgap domain of human tbc1 domain family member 14 like domains"/>
    <property type="match status" value="1"/>
</dbReference>
<dbReference type="Pfam" id="PF00566">
    <property type="entry name" value="RabGAP-TBC"/>
    <property type="match status" value="1"/>
</dbReference>
<dbReference type="Proteomes" id="UP000008743">
    <property type="component" value="Unassembled WGS sequence"/>
</dbReference>
<feature type="compositionally biased region" description="Low complexity" evidence="3">
    <location>
        <begin position="276"/>
        <end position="287"/>
    </location>
</feature>
<dbReference type="OrthoDB" id="295078at2759"/>
<dbReference type="SUPFAM" id="SSF47923">
    <property type="entry name" value="Ypt/Rab-GAP domain of gyp1p"/>
    <property type="match status" value="2"/>
</dbReference>
<dbReference type="GO" id="GO:0031267">
    <property type="term" value="F:small GTPase binding"/>
    <property type="evidence" value="ECO:0007669"/>
    <property type="project" value="TreeGrafter"/>
</dbReference>
<reference evidence="6" key="1">
    <citation type="submission" date="2011-02" db="EMBL/GenBank/DDBJ databases">
        <title>The Genome Sequence of Capsaspora owczarzaki ATCC 30864.</title>
        <authorList>
            <person name="Russ C."/>
            <person name="Cuomo C."/>
            <person name="Burger G."/>
            <person name="Gray M.W."/>
            <person name="Holland P.W.H."/>
            <person name="King N."/>
            <person name="Lang F.B.F."/>
            <person name="Roger A.J."/>
            <person name="Ruiz-Trillo I."/>
            <person name="Young S.K."/>
            <person name="Zeng Q."/>
            <person name="Gargeya S."/>
            <person name="Alvarado L."/>
            <person name="Berlin A."/>
            <person name="Chapman S.B."/>
            <person name="Chen Z."/>
            <person name="Freedman E."/>
            <person name="Gellesch M."/>
            <person name="Goldberg J."/>
            <person name="Griggs A."/>
            <person name="Gujja S."/>
            <person name="Heilman E."/>
            <person name="Heiman D."/>
            <person name="Howarth C."/>
            <person name="Mehta T."/>
            <person name="Neiman D."/>
            <person name="Pearson M."/>
            <person name="Roberts A."/>
            <person name="Saif S."/>
            <person name="Shea T."/>
            <person name="Shenoy N."/>
            <person name="Sisk P."/>
            <person name="Stolte C."/>
            <person name="Sykes S."/>
            <person name="White J."/>
            <person name="Yandava C."/>
            <person name="Haas B."/>
            <person name="Nusbaum C."/>
            <person name="Birren B."/>
        </authorList>
    </citation>
    <scope>NUCLEOTIDE SEQUENCE</scope>
    <source>
        <strain evidence="6">ATCC 30864</strain>
    </source>
</reference>
<dbReference type="Pfam" id="PF12473">
    <property type="entry name" value="DUF3694"/>
    <property type="match status" value="1"/>
</dbReference>
<protein>
    <submittedName>
        <fullName evidence="5">Rabgap1 protein</fullName>
    </submittedName>
</protein>
<evidence type="ECO:0000313" key="6">
    <source>
        <dbReference type="Proteomes" id="UP000008743"/>
    </source>
</evidence>
<feature type="region of interest" description="Disordered" evidence="3">
    <location>
        <begin position="230"/>
        <end position="293"/>
    </location>
</feature>
<dbReference type="InterPro" id="IPR035969">
    <property type="entry name" value="Rab-GAP_TBC_sf"/>
</dbReference>
<dbReference type="InParanoid" id="A0A0D2UMW6"/>
<feature type="domain" description="Rab-GAP TBC" evidence="4">
    <location>
        <begin position="364"/>
        <end position="575"/>
    </location>
</feature>
<dbReference type="InterPro" id="IPR050302">
    <property type="entry name" value="Rab_GAP_TBC_domain"/>
</dbReference>
<gene>
    <name evidence="5" type="ORF">CAOG_006719</name>
</gene>
<dbReference type="PhylomeDB" id="A0A0D2UMW6"/>
<dbReference type="eggNOG" id="KOG1102">
    <property type="taxonomic scope" value="Eukaryota"/>
</dbReference>
<name>A0A0D2UMW6_CAPO3</name>
<feature type="region of interest" description="Disordered" evidence="3">
    <location>
        <begin position="880"/>
        <end position="933"/>
    </location>
</feature>
<dbReference type="FunFam" id="1.10.8.270:FF:000001">
    <property type="entry name" value="TBC1 domain family member 1"/>
    <property type="match status" value="1"/>
</dbReference>
<dbReference type="AlphaFoldDB" id="A0A0D2UMW6"/>
<dbReference type="PANTHER" id="PTHR47219:SF22">
    <property type="entry name" value="RAB-GAP TBC DOMAIN-CONTAINING PROTEIN"/>
    <property type="match status" value="1"/>
</dbReference>
<evidence type="ECO:0000313" key="5">
    <source>
        <dbReference type="EMBL" id="KJE96386.1"/>
    </source>
</evidence>
<dbReference type="InterPro" id="IPR000195">
    <property type="entry name" value="Rab-GAP-TBC_dom"/>
</dbReference>
<feature type="compositionally biased region" description="Low complexity" evidence="3">
    <location>
        <begin position="837"/>
        <end position="859"/>
    </location>
</feature>
<dbReference type="PANTHER" id="PTHR47219">
    <property type="entry name" value="RAB GTPASE-ACTIVATING PROTEIN 1-LIKE"/>
    <property type="match status" value="1"/>
</dbReference>
<feature type="compositionally biased region" description="Low complexity" evidence="3">
    <location>
        <begin position="892"/>
        <end position="924"/>
    </location>
</feature>
<evidence type="ECO:0000256" key="3">
    <source>
        <dbReference type="SAM" id="MobiDB-lite"/>
    </source>
</evidence>
<sequence>MTIVVAEPDAKSSYVPVPYVGDSKEPAVFKLRQTQPRRIQFAITQVTPGPLVIERCVGVFLCPGRAITQKDIQMLDVSNADRRAHKRTFAVDGVWEPSERDSIMLTTETPKGARIYVSFAVDLVLTGVTEPVRLAQECRVKIFKPSERFWNYGKAAPPVQYFMELTPMKTSAGLRLPYFEVTAMSRVAPDAPIIEYNRNAAVADARAAAAASTSASSSAAGAGAGAAAAAAARNAHHKRPHNRSNSVSSTGSKDDDAESSTSLLSVPSTDSRRSSSSDVVEATSSHSGSSTGFAPLPIASAAHSRQFAAASALGLALPDEEDDDAPVSGTGTVVETFSPEEWDEWAGLIARWDVLPRKQVQQLARNGVPDRLRGQVWQLLIGSNTDDLQDTFRFLTTKETPTESIIQWDIMRTFPAHETFKNAGSVGQEALYRLSKAYAAYDSETGYVQGLSFILGILVLHMPEEQAFAVIVKIMYDYGMRELFKPEMVALQVMFYQLERCIEEHMPELHAHFARHGVEPEMYASQWFLTLYAAKFSLPLAFRIMDLFLAYGMETQLRVAMALLSLNQMDLLVGDFEHMMTFFRVALPKKYMSNPSELVTVAADFPLNAKKLKRFEREFYAKRASDEHDNDPINRLTKENERLLEVQRRLENENDVLAKELVTTRSQLTAKLDRMVDERLAAQQALSRLKGVHEASLQEGEETKTRLDTEVAQLKDLYRALSSEADEERSRSQREIEELKSLIRQVTERAEREVGNLRQKVATLEASLGSDNPVVIEFKHEHRANQLEKQVQATEVQLASVKVQLAEAVEASEAQKHRIAQLQHELIVLATPPSPVPGSSVSRQTSSGSGAAASEGSASSTAASAKAAMSSLMNNFMTKKAAWFSGPGDASQQQQQQQHQQHQQHQAHPLQPQQQQQRSATQQPPLSPSPAAK</sequence>
<dbReference type="GO" id="GO:0005096">
    <property type="term" value="F:GTPase activator activity"/>
    <property type="evidence" value="ECO:0007669"/>
    <property type="project" value="UniProtKB-KW"/>
</dbReference>
<dbReference type="FunFam" id="1.10.472.80:FF:000027">
    <property type="entry name" value="GTPase activating protein (Evi5)"/>
    <property type="match status" value="1"/>
</dbReference>
<evidence type="ECO:0000259" key="4">
    <source>
        <dbReference type="SMART" id="SM00164"/>
    </source>
</evidence>
<dbReference type="Gene3D" id="1.10.10.750">
    <property type="entry name" value="Ypt/Rab-GAP domain of gyp1p, domain 1"/>
    <property type="match status" value="1"/>
</dbReference>
<dbReference type="STRING" id="595528.A0A0D2UMW6"/>
<feature type="coiled-coil region" evidence="2">
    <location>
        <begin position="633"/>
        <end position="667"/>
    </location>
</feature>